<comment type="function">
    <text evidence="9">Catalyzes the hydroxylation of L-kynurenine (L-Kyn) to form 3-hydroxy-L-kynurenine (L-3OHKyn). Required for synthesis of quinolinic acid.</text>
</comment>
<dbReference type="UniPathway" id="UPA00253">
    <property type="reaction ID" value="UER00328"/>
</dbReference>
<dbReference type="GO" id="GO:0006569">
    <property type="term" value="P:L-tryptophan catabolic process"/>
    <property type="evidence" value="ECO:0007669"/>
    <property type="project" value="UniProtKB-UniRule"/>
</dbReference>
<gene>
    <name evidence="9" type="primary">kmo</name>
    <name evidence="11" type="ORF">UABAM_01620</name>
</gene>
<dbReference type="InterPro" id="IPR036188">
    <property type="entry name" value="FAD/NAD-bd_sf"/>
</dbReference>
<feature type="domain" description="FAD-binding" evidence="10">
    <location>
        <begin position="3"/>
        <end position="350"/>
    </location>
</feature>
<evidence type="ECO:0000256" key="4">
    <source>
        <dbReference type="ARBA" id="ARBA00022827"/>
    </source>
</evidence>
<dbReference type="EMBL" id="AP019860">
    <property type="protein sequence ID" value="BBM83269.1"/>
    <property type="molecule type" value="Genomic_DNA"/>
</dbReference>
<dbReference type="PANTHER" id="PTHR46028:SF2">
    <property type="entry name" value="KYNURENINE 3-MONOOXYGENASE"/>
    <property type="match status" value="1"/>
</dbReference>
<dbReference type="EC" id="1.14.13.9" evidence="9"/>
<dbReference type="GO" id="GO:0009435">
    <property type="term" value="P:NAD+ biosynthetic process"/>
    <property type="evidence" value="ECO:0007669"/>
    <property type="project" value="UniProtKB-UniPathway"/>
</dbReference>
<dbReference type="PANTHER" id="PTHR46028">
    <property type="entry name" value="KYNURENINE 3-MONOOXYGENASE"/>
    <property type="match status" value="1"/>
</dbReference>
<evidence type="ECO:0000256" key="5">
    <source>
        <dbReference type="ARBA" id="ARBA00022857"/>
    </source>
</evidence>
<evidence type="ECO:0000256" key="6">
    <source>
        <dbReference type="ARBA" id="ARBA00023002"/>
    </source>
</evidence>
<keyword evidence="4 9" id="KW-0274">FAD</keyword>
<dbReference type="InterPro" id="IPR027545">
    <property type="entry name" value="Kynurenine_monooxygenase"/>
</dbReference>
<dbReference type="PRINTS" id="PR00420">
    <property type="entry name" value="RNGMNOXGNASE"/>
</dbReference>
<comment type="pathway">
    <text evidence="9">Cofactor biosynthesis; NAD(+) biosynthesis; quinolinate from L-kynurenine: step 1/3.</text>
</comment>
<comment type="similarity">
    <text evidence="9">Belongs to the aromatic-ring hydroxylase family. KMO subfamily.</text>
</comment>
<keyword evidence="7 9" id="KW-0503">Monooxygenase</keyword>
<keyword evidence="5 9" id="KW-0521">NADP</keyword>
<keyword evidence="6 9" id="KW-0560">Oxidoreductase</keyword>
<dbReference type="HAMAP" id="MF_01971">
    <property type="entry name" value="Kynurenine_monooxygenase"/>
    <property type="match status" value="1"/>
</dbReference>
<dbReference type="Gene3D" id="3.50.50.60">
    <property type="entry name" value="FAD/NAD(P)-binding domain"/>
    <property type="match status" value="1"/>
</dbReference>
<keyword evidence="2 9" id="KW-0285">Flavoprotein</keyword>
<sequence>MEKVTIAGAGLVGSLLALYLGKRGIKVDVYERRGDMRKVQVDAGRSINLACSNRGWRALSGVGLEESVKESAIAMNGRMMHSVEGNLTFQPYGKEGEAIYSISRAQLNKILLEEAEKQPSVDIHFHHKCMDIDLENATARFLDEANQREIQSEAQVIFGADGAFSAVRETMRKKLRFNYQQQYIEHGYKELTIPPTADGQWALEKNFLHIWPRKQFMLIALPNTDGSFTCTLFLAYHGEKSFENLQTREQVSKFFAEEFADVVPLIPNLLDEFFTNPTSSLVTISCSPWQYQEKIALIGDAAHAIVPFYGQGMVSGFEDVRVLNDLIEEFPNEPILEKYANARKDNGDAIAELALRNFIEMRDLVGDPSFLLRKRIEALIQELYPGKYIPLYSMVTFSHICYKDALAIGKRQQKMLDQMLKIPNIENVWRTEAFTEVIHQFIKEFKDAVLLK</sequence>
<comment type="cofactor">
    <cofactor evidence="1 9">
        <name>FAD</name>
        <dbReference type="ChEBI" id="CHEBI:57692"/>
    </cofactor>
</comment>
<evidence type="ECO:0000313" key="11">
    <source>
        <dbReference type="EMBL" id="BBM83269.1"/>
    </source>
</evidence>
<evidence type="ECO:0000256" key="2">
    <source>
        <dbReference type="ARBA" id="ARBA00022630"/>
    </source>
</evidence>
<dbReference type="GO" id="GO:0043420">
    <property type="term" value="P:anthranilate metabolic process"/>
    <property type="evidence" value="ECO:0007669"/>
    <property type="project" value="UniProtKB-UniRule"/>
</dbReference>
<name>A0A5S9IJY9_UABAM</name>
<evidence type="ECO:0000313" key="12">
    <source>
        <dbReference type="Proteomes" id="UP000326354"/>
    </source>
</evidence>
<evidence type="ECO:0000256" key="8">
    <source>
        <dbReference type="ARBA" id="ARBA00047818"/>
    </source>
</evidence>
<dbReference type="RefSeq" id="WP_151967476.1">
    <property type="nucleotide sequence ID" value="NZ_AP019860.1"/>
</dbReference>
<dbReference type="Pfam" id="PF01494">
    <property type="entry name" value="FAD_binding_3"/>
    <property type="match status" value="1"/>
</dbReference>
<dbReference type="KEGG" id="uam:UABAM_01620"/>
<dbReference type="GO" id="GO:0071949">
    <property type="term" value="F:FAD binding"/>
    <property type="evidence" value="ECO:0007669"/>
    <property type="project" value="InterPro"/>
</dbReference>
<dbReference type="FunFam" id="3.50.50.60:FF:000185">
    <property type="entry name" value="Kynurenine 3-monooxygenase"/>
    <property type="match status" value="1"/>
</dbReference>
<dbReference type="GO" id="GO:0070189">
    <property type="term" value="P:kynurenine metabolic process"/>
    <property type="evidence" value="ECO:0007669"/>
    <property type="project" value="TreeGrafter"/>
</dbReference>
<evidence type="ECO:0000259" key="10">
    <source>
        <dbReference type="Pfam" id="PF01494"/>
    </source>
</evidence>
<protein>
    <recommendedName>
        <fullName evidence="9">Kynurenine 3-monooxygenase</fullName>
        <ecNumber evidence="9">1.14.13.9</ecNumber>
    </recommendedName>
    <alternativeName>
        <fullName evidence="9">Kynurenine 3-hydroxylase</fullName>
    </alternativeName>
</protein>
<evidence type="ECO:0000256" key="1">
    <source>
        <dbReference type="ARBA" id="ARBA00001974"/>
    </source>
</evidence>
<comment type="catalytic activity">
    <reaction evidence="8 9">
        <text>L-kynurenine + NADPH + O2 + H(+) = 3-hydroxy-L-kynurenine + NADP(+) + H2O</text>
        <dbReference type="Rhea" id="RHEA:20545"/>
        <dbReference type="ChEBI" id="CHEBI:15377"/>
        <dbReference type="ChEBI" id="CHEBI:15378"/>
        <dbReference type="ChEBI" id="CHEBI:15379"/>
        <dbReference type="ChEBI" id="CHEBI:57783"/>
        <dbReference type="ChEBI" id="CHEBI:57959"/>
        <dbReference type="ChEBI" id="CHEBI:58125"/>
        <dbReference type="ChEBI" id="CHEBI:58349"/>
        <dbReference type="EC" id="1.14.13.9"/>
    </reaction>
</comment>
<reference evidence="11 12" key="1">
    <citation type="submission" date="2019-08" db="EMBL/GenBank/DDBJ databases">
        <title>Complete genome sequence of Candidatus Uab amorphum.</title>
        <authorList>
            <person name="Shiratori T."/>
            <person name="Suzuki S."/>
            <person name="Kakizawa Y."/>
            <person name="Ishida K."/>
        </authorList>
    </citation>
    <scope>NUCLEOTIDE SEQUENCE [LARGE SCALE GENOMIC DNA]</scope>
    <source>
        <strain evidence="11 12">SRT547</strain>
    </source>
</reference>
<proteinExistence type="inferred from homology"/>
<keyword evidence="3 9" id="KW-0662">Pyridine nucleotide biosynthesis</keyword>
<dbReference type="SUPFAM" id="SSF51905">
    <property type="entry name" value="FAD/NAD(P)-binding domain"/>
    <property type="match status" value="1"/>
</dbReference>
<dbReference type="InterPro" id="IPR002938">
    <property type="entry name" value="FAD-bd"/>
</dbReference>
<dbReference type="Proteomes" id="UP000326354">
    <property type="component" value="Chromosome"/>
</dbReference>
<keyword evidence="12" id="KW-1185">Reference proteome</keyword>
<dbReference type="GO" id="GO:0004502">
    <property type="term" value="F:kynurenine 3-monooxygenase activity"/>
    <property type="evidence" value="ECO:0007669"/>
    <property type="project" value="UniProtKB-UniRule"/>
</dbReference>
<organism evidence="11 12">
    <name type="scientific">Uabimicrobium amorphum</name>
    <dbReference type="NCBI Taxonomy" id="2596890"/>
    <lineage>
        <taxon>Bacteria</taxon>
        <taxon>Pseudomonadati</taxon>
        <taxon>Planctomycetota</taxon>
        <taxon>Candidatus Uabimicrobiia</taxon>
        <taxon>Candidatus Uabimicrobiales</taxon>
        <taxon>Candidatus Uabimicrobiaceae</taxon>
        <taxon>Candidatus Uabimicrobium</taxon>
    </lineage>
</organism>
<evidence type="ECO:0000256" key="7">
    <source>
        <dbReference type="ARBA" id="ARBA00023033"/>
    </source>
</evidence>
<dbReference type="GO" id="GO:0019805">
    <property type="term" value="P:quinolinate biosynthetic process"/>
    <property type="evidence" value="ECO:0007669"/>
    <property type="project" value="UniProtKB-UniRule"/>
</dbReference>
<evidence type="ECO:0000256" key="9">
    <source>
        <dbReference type="HAMAP-Rule" id="MF_01971"/>
    </source>
</evidence>
<dbReference type="AlphaFoldDB" id="A0A5S9IJY9"/>
<evidence type="ECO:0000256" key="3">
    <source>
        <dbReference type="ARBA" id="ARBA00022642"/>
    </source>
</evidence>
<accession>A0A5S9IJY9</accession>
<dbReference type="OrthoDB" id="9766816at2"/>